<protein>
    <submittedName>
        <fullName evidence="9">Membrane fusion protein, multidrug efflux system</fullName>
    </submittedName>
</protein>
<evidence type="ECO:0000259" key="6">
    <source>
        <dbReference type="Pfam" id="PF25917"/>
    </source>
</evidence>
<feature type="compositionally biased region" description="Low complexity" evidence="4">
    <location>
        <begin position="381"/>
        <end position="447"/>
    </location>
</feature>
<dbReference type="AlphaFoldDB" id="A0A1H8CCT5"/>
<feature type="signal peptide" evidence="5">
    <location>
        <begin position="1"/>
        <end position="25"/>
    </location>
</feature>
<evidence type="ECO:0000259" key="8">
    <source>
        <dbReference type="Pfam" id="PF25967"/>
    </source>
</evidence>
<organism evidence="9 10">
    <name type="scientific">Loktanella fryxellensis</name>
    <dbReference type="NCBI Taxonomy" id="245187"/>
    <lineage>
        <taxon>Bacteria</taxon>
        <taxon>Pseudomonadati</taxon>
        <taxon>Pseudomonadota</taxon>
        <taxon>Alphaproteobacteria</taxon>
        <taxon>Rhodobacterales</taxon>
        <taxon>Roseobacteraceae</taxon>
        <taxon>Loktanella</taxon>
    </lineage>
</organism>
<proteinExistence type="inferred from homology"/>
<dbReference type="InterPro" id="IPR058625">
    <property type="entry name" value="MdtA-like_BSH"/>
</dbReference>
<dbReference type="InterPro" id="IPR058626">
    <property type="entry name" value="MdtA-like_b-barrel"/>
</dbReference>
<dbReference type="Gene3D" id="2.40.30.170">
    <property type="match status" value="1"/>
</dbReference>
<evidence type="ECO:0000259" key="7">
    <source>
        <dbReference type="Pfam" id="PF25944"/>
    </source>
</evidence>
<dbReference type="Proteomes" id="UP000199585">
    <property type="component" value="Unassembled WGS sequence"/>
</dbReference>
<feature type="domain" description="Multidrug resistance protein MdtA-like C-terminal permuted SH3" evidence="8">
    <location>
        <begin position="297"/>
        <end position="356"/>
    </location>
</feature>
<gene>
    <name evidence="9" type="ORF">SAMN04488003_106129</name>
</gene>
<evidence type="ECO:0000256" key="4">
    <source>
        <dbReference type="SAM" id="MobiDB-lite"/>
    </source>
</evidence>
<dbReference type="Pfam" id="PF25944">
    <property type="entry name" value="Beta-barrel_RND"/>
    <property type="match status" value="1"/>
</dbReference>
<dbReference type="GO" id="GO:0046677">
    <property type="term" value="P:response to antibiotic"/>
    <property type="evidence" value="ECO:0007669"/>
    <property type="project" value="TreeGrafter"/>
</dbReference>
<dbReference type="Gene3D" id="2.40.420.20">
    <property type="match status" value="1"/>
</dbReference>
<feature type="domain" description="Multidrug resistance protein MdtA-like barrel-sandwich hybrid" evidence="6">
    <location>
        <begin position="63"/>
        <end position="201"/>
    </location>
</feature>
<dbReference type="SUPFAM" id="SSF111369">
    <property type="entry name" value="HlyD-like secretion proteins"/>
    <property type="match status" value="1"/>
</dbReference>
<evidence type="ECO:0000313" key="9">
    <source>
        <dbReference type="EMBL" id="SEM92078.1"/>
    </source>
</evidence>
<dbReference type="GO" id="GO:0022857">
    <property type="term" value="F:transmembrane transporter activity"/>
    <property type="evidence" value="ECO:0007669"/>
    <property type="project" value="InterPro"/>
</dbReference>
<evidence type="ECO:0000313" key="10">
    <source>
        <dbReference type="Proteomes" id="UP000199585"/>
    </source>
</evidence>
<comment type="subcellular location">
    <subcellularLocation>
        <location evidence="1">Cell envelope</location>
    </subcellularLocation>
</comment>
<dbReference type="Pfam" id="PF25917">
    <property type="entry name" value="BSH_RND"/>
    <property type="match status" value="1"/>
</dbReference>
<dbReference type="NCBIfam" id="TIGR01730">
    <property type="entry name" value="RND_mfp"/>
    <property type="match status" value="1"/>
</dbReference>
<reference evidence="9 10" key="1">
    <citation type="submission" date="2016-10" db="EMBL/GenBank/DDBJ databases">
        <authorList>
            <person name="de Groot N.N."/>
        </authorList>
    </citation>
    <scope>NUCLEOTIDE SEQUENCE [LARGE SCALE GENOMIC DNA]</scope>
    <source>
        <strain evidence="9 10">DSM 16213</strain>
    </source>
</reference>
<name>A0A1H8CCT5_9RHOB</name>
<feature type="chain" id="PRO_5011657298" evidence="5">
    <location>
        <begin position="26"/>
        <end position="447"/>
    </location>
</feature>
<keyword evidence="5" id="KW-0732">Signal</keyword>
<dbReference type="GO" id="GO:0005886">
    <property type="term" value="C:plasma membrane"/>
    <property type="evidence" value="ECO:0007669"/>
    <property type="project" value="TreeGrafter"/>
</dbReference>
<evidence type="ECO:0000256" key="5">
    <source>
        <dbReference type="SAM" id="SignalP"/>
    </source>
</evidence>
<dbReference type="GO" id="GO:0030313">
    <property type="term" value="C:cell envelope"/>
    <property type="evidence" value="ECO:0007669"/>
    <property type="project" value="UniProtKB-SubCell"/>
</dbReference>
<dbReference type="Gene3D" id="2.40.50.100">
    <property type="match status" value="1"/>
</dbReference>
<dbReference type="PANTHER" id="PTHR30158:SF3">
    <property type="entry name" value="MULTIDRUG EFFLUX PUMP SUBUNIT ACRA-RELATED"/>
    <property type="match status" value="1"/>
</dbReference>
<keyword evidence="3" id="KW-0175">Coiled coil</keyword>
<comment type="similarity">
    <text evidence="2">Belongs to the membrane fusion protein (MFP) (TC 8.A.1) family.</text>
</comment>
<dbReference type="STRING" id="245187.SAMN04488003_106129"/>
<accession>A0A1H8CCT5</accession>
<evidence type="ECO:0000256" key="1">
    <source>
        <dbReference type="ARBA" id="ARBA00004196"/>
    </source>
</evidence>
<dbReference type="Gene3D" id="1.10.287.470">
    <property type="entry name" value="Helix hairpin bin"/>
    <property type="match status" value="1"/>
</dbReference>
<dbReference type="Pfam" id="PF25967">
    <property type="entry name" value="RND-MFP_C"/>
    <property type="match status" value="1"/>
</dbReference>
<sequence length="447" mass="45531">MKTTFFPASATAVAMLLTLTGPLAAQAPGGMPPKQVGVVEATVQNVPRIVTLPGRAVAESSTHIRPRVSGIVTEISYEPGQPIDADAPMFRIDDTTYRANLASATAQVASAQAQVTEADAAFSRAERLVGSGSTQAQVDTARAARDQARAALAAAQADLTLSEAQLGWTTVTSPIAGVASVAAISVGDLVTEGQADPMATVIQLDPIEVDMYAPSSRFMTLMDDVGDGVLQLNDALSATLTLENGRVYQTTGTLVAPGVTVSTSTGSIDTRFRFENPDNTILPGMFLRGQIDLGTTQAFLVSQQATTRDKLGDLSVWIVADGKVANRALTEDGTYEQQWIVTDGLADGDMVVVDGLAGLVEGAEVVSVPVTFDENGVIRDPVPAEGAGQPPAEGAAAPAEGAAPADAAAPEAATPAAPADAPAESVPATPADAAAPTDAPADASATE</sequence>
<dbReference type="InterPro" id="IPR006143">
    <property type="entry name" value="RND_pump_MFP"/>
</dbReference>
<feature type="region of interest" description="Disordered" evidence="4">
    <location>
        <begin position="377"/>
        <end position="447"/>
    </location>
</feature>
<evidence type="ECO:0000256" key="3">
    <source>
        <dbReference type="SAM" id="Coils"/>
    </source>
</evidence>
<feature type="domain" description="Multidrug resistance protein MdtA-like beta-barrel" evidence="7">
    <location>
        <begin position="206"/>
        <end position="294"/>
    </location>
</feature>
<feature type="coiled-coil region" evidence="3">
    <location>
        <begin position="101"/>
        <end position="165"/>
    </location>
</feature>
<dbReference type="PANTHER" id="PTHR30158">
    <property type="entry name" value="ACRA/E-RELATED COMPONENT OF DRUG EFFLUX TRANSPORTER"/>
    <property type="match status" value="1"/>
</dbReference>
<evidence type="ECO:0000256" key="2">
    <source>
        <dbReference type="ARBA" id="ARBA00009477"/>
    </source>
</evidence>
<dbReference type="EMBL" id="FOCI01000006">
    <property type="protein sequence ID" value="SEM92078.1"/>
    <property type="molecule type" value="Genomic_DNA"/>
</dbReference>
<dbReference type="InterPro" id="IPR058627">
    <property type="entry name" value="MdtA-like_C"/>
</dbReference>
<dbReference type="RefSeq" id="WP_245731392.1">
    <property type="nucleotide sequence ID" value="NZ_FOCI01000006.1"/>
</dbReference>
<keyword evidence="10" id="KW-1185">Reference proteome</keyword>